<evidence type="ECO:0000313" key="2">
    <source>
        <dbReference type="EMBL" id="EON97279.1"/>
    </source>
</evidence>
<feature type="compositionally biased region" description="Polar residues" evidence="1">
    <location>
        <begin position="1"/>
        <end position="13"/>
    </location>
</feature>
<dbReference type="AlphaFoldDB" id="R8BD99"/>
<gene>
    <name evidence="2" type="ORF">UCRPA7_7183</name>
</gene>
<dbReference type="HOGENOM" id="CLU_108107_0_0_1"/>
<dbReference type="KEGG" id="tmn:UCRPA7_7183"/>
<name>R8BD99_PHAM7</name>
<sequence>MAQPSQSADTSVQLPKEGSRGPPTPPPAYAPPPRLPRLHASLISTFNRNPNMSITQQSLPASIALFDQANEMEDDDEGRSPIAIRISTALRVASNHNLVCVSASPADHAGAIAKAVVAAMNDASTANCGIPMIDEDGRPRPIRIEVDAGLDVNGSGNVIGPERILLEVLRQRNDAKKRSAPASSADMADQAARTKRSRSV</sequence>
<evidence type="ECO:0000313" key="3">
    <source>
        <dbReference type="Proteomes" id="UP000014074"/>
    </source>
</evidence>
<feature type="compositionally biased region" description="Pro residues" evidence="1">
    <location>
        <begin position="22"/>
        <end position="35"/>
    </location>
</feature>
<feature type="region of interest" description="Disordered" evidence="1">
    <location>
        <begin position="175"/>
        <end position="200"/>
    </location>
</feature>
<dbReference type="EMBL" id="KB933272">
    <property type="protein sequence ID" value="EON97279.1"/>
    <property type="molecule type" value="Genomic_DNA"/>
</dbReference>
<dbReference type="GeneID" id="19327918"/>
<dbReference type="Proteomes" id="UP000014074">
    <property type="component" value="Unassembled WGS sequence"/>
</dbReference>
<keyword evidence="3" id="KW-1185">Reference proteome</keyword>
<dbReference type="RefSeq" id="XP_007917908.1">
    <property type="nucleotide sequence ID" value="XM_007919717.1"/>
</dbReference>
<reference evidence="3" key="1">
    <citation type="journal article" date="2013" name="Genome Announc.">
        <title>Draft genome sequence of the ascomycete Phaeoacremonium aleophilum strain UCR-PA7, a causal agent of the esca disease complex in grapevines.</title>
        <authorList>
            <person name="Blanco-Ulate B."/>
            <person name="Rolshausen P."/>
            <person name="Cantu D."/>
        </authorList>
    </citation>
    <scope>NUCLEOTIDE SEQUENCE [LARGE SCALE GENOMIC DNA]</scope>
    <source>
        <strain evidence="3">UCR-PA7</strain>
    </source>
</reference>
<dbReference type="eggNOG" id="ENOG502RQZ7">
    <property type="taxonomic scope" value="Eukaryota"/>
</dbReference>
<feature type="region of interest" description="Disordered" evidence="1">
    <location>
        <begin position="1"/>
        <end position="36"/>
    </location>
</feature>
<dbReference type="OrthoDB" id="5409271at2759"/>
<protein>
    <submittedName>
        <fullName evidence="2">Uncharacterized protein</fullName>
    </submittedName>
</protein>
<organism evidence="2 3">
    <name type="scientific">Phaeoacremonium minimum (strain UCR-PA7)</name>
    <name type="common">Esca disease fungus</name>
    <name type="synonym">Togninia minima</name>
    <dbReference type="NCBI Taxonomy" id="1286976"/>
    <lineage>
        <taxon>Eukaryota</taxon>
        <taxon>Fungi</taxon>
        <taxon>Dikarya</taxon>
        <taxon>Ascomycota</taxon>
        <taxon>Pezizomycotina</taxon>
        <taxon>Sordariomycetes</taxon>
        <taxon>Sordariomycetidae</taxon>
        <taxon>Togniniales</taxon>
        <taxon>Togniniaceae</taxon>
        <taxon>Phaeoacremonium</taxon>
    </lineage>
</organism>
<accession>R8BD99</accession>
<evidence type="ECO:0000256" key="1">
    <source>
        <dbReference type="SAM" id="MobiDB-lite"/>
    </source>
</evidence>
<proteinExistence type="predicted"/>